<reference evidence="2" key="1">
    <citation type="journal article" date="2014" name="Int. J. Syst. Evol. Microbiol.">
        <title>Complete genome sequence of Corynebacterium casei LMG S-19264T (=DSM 44701T), isolated from a smear-ripened cheese.</title>
        <authorList>
            <consortium name="US DOE Joint Genome Institute (JGI-PGF)"/>
            <person name="Walter F."/>
            <person name="Albersmeier A."/>
            <person name="Kalinowski J."/>
            <person name="Ruckert C."/>
        </authorList>
    </citation>
    <scope>NUCLEOTIDE SEQUENCE</scope>
    <source>
        <strain evidence="2">CGMCC 1.15519</strain>
    </source>
</reference>
<reference evidence="2" key="2">
    <citation type="submission" date="2020-09" db="EMBL/GenBank/DDBJ databases">
        <authorList>
            <person name="Sun Q."/>
            <person name="Zhou Y."/>
        </authorList>
    </citation>
    <scope>NUCLEOTIDE SEQUENCE</scope>
    <source>
        <strain evidence="2">CGMCC 1.15519</strain>
    </source>
</reference>
<dbReference type="RefSeq" id="WP_188763439.1">
    <property type="nucleotide sequence ID" value="NZ_BMJM01000010.1"/>
</dbReference>
<dbReference type="InterPro" id="IPR000825">
    <property type="entry name" value="SUF_FeS_clus_asmbl_SufBD_core"/>
</dbReference>
<dbReference type="Pfam" id="PF01458">
    <property type="entry name" value="SUFBD_core"/>
    <property type="match status" value="1"/>
</dbReference>
<name>A0A916ZY24_9SPHN</name>
<gene>
    <name evidence="2" type="ORF">GCM10011529_26120</name>
</gene>
<dbReference type="EMBL" id="BMJM01000010">
    <property type="protein sequence ID" value="GGE18458.1"/>
    <property type="molecule type" value="Genomic_DNA"/>
</dbReference>
<protein>
    <recommendedName>
        <fullName evidence="1">SUF system FeS cluster assembly SufBD core domain-containing protein</fullName>
    </recommendedName>
</protein>
<organism evidence="2 3">
    <name type="scientific">Sandarakinorhabdus glacialis</name>
    <dbReference type="NCBI Taxonomy" id="1614636"/>
    <lineage>
        <taxon>Bacteria</taxon>
        <taxon>Pseudomonadati</taxon>
        <taxon>Pseudomonadota</taxon>
        <taxon>Alphaproteobacteria</taxon>
        <taxon>Sphingomonadales</taxon>
        <taxon>Sphingosinicellaceae</taxon>
        <taxon>Sandarakinorhabdus</taxon>
    </lineage>
</organism>
<evidence type="ECO:0000259" key="1">
    <source>
        <dbReference type="Pfam" id="PF01458"/>
    </source>
</evidence>
<dbReference type="InterPro" id="IPR037284">
    <property type="entry name" value="SUF_FeS_clus_asmbl_SufBD_sf"/>
</dbReference>
<dbReference type="AlphaFoldDB" id="A0A916ZY24"/>
<keyword evidence="3" id="KW-1185">Reference proteome</keyword>
<proteinExistence type="predicted"/>
<feature type="domain" description="SUF system FeS cluster assembly SufBD core" evidence="1">
    <location>
        <begin position="32"/>
        <end position="219"/>
    </location>
</feature>
<dbReference type="SUPFAM" id="SSF101960">
    <property type="entry name" value="Stabilizer of iron transporter SufD"/>
    <property type="match status" value="1"/>
</dbReference>
<dbReference type="Proteomes" id="UP000635071">
    <property type="component" value="Unassembled WGS sequence"/>
</dbReference>
<dbReference type="PANTHER" id="PTHR43575:SF1">
    <property type="entry name" value="PROTEIN ABCI7, CHLOROPLASTIC"/>
    <property type="match status" value="1"/>
</dbReference>
<dbReference type="PANTHER" id="PTHR43575">
    <property type="entry name" value="PROTEIN ABCI7, CHLOROPLASTIC"/>
    <property type="match status" value="1"/>
</dbReference>
<comment type="caution">
    <text evidence="2">The sequence shown here is derived from an EMBL/GenBank/DDBJ whole genome shotgun (WGS) entry which is preliminary data.</text>
</comment>
<dbReference type="GO" id="GO:0016226">
    <property type="term" value="P:iron-sulfur cluster assembly"/>
    <property type="evidence" value="ECO:0007669"/>
    <property type="project" value="InterPro"/>
</dbReference>
<dbReference type="InterPro" id="IPR055346">
    <property type="entry name" value="Fe-S_cluster_assembly_SufBD"/>
</dbReference>
<evidence type="ECO:0000313" key="2">
    <source>
        <dbReference type="EMBL" id="GGE18458.1"/>
    </source>
</evidence>
<accession>A0A916ZY24</accession>
<evidence type="ECO:0000313" key="3">
    <source>
        <dbReference type="Proteomes" id="UP000635071"/>
    </source>
</evidence>
<sequence>MSALPTRRDEAWRYSDLASVARVWPVASPELILVAAGTRVTRLLVQDAASDAVAVHDFAVTVEAGASLDFRIVNSGGSYGRVALDVALHEGAVFDLGGIIIGGNTQNLEIVTTVRHLGPAAVSRQVVRCVVGGSAVGTYLGKVAVAREGQKTDAAQSFKALLLERGATANAKPELEIFADDVKCAHGATVGELDRNALFYLESRGVPPVQARALLMRAFLSDALEGMDEGEREAVEVLVTDILAGAL</sequence>